<dbReference type="AlphaFoldDB" id="A0A9D1PQP2"/>
<dbReference type="Gene3D" id="1.10.10.10">
    <property type="entry name" value="Winged helix-like DNA-binding domain superfamily/Winged helix DNA-binding domain"/>
    <property type="match status" value="1"/>
</dbReference>
<gene>
    <name evidence="9" type="primary">sigK</name>
    <name evidence="9" type="ORF">H9900_03690</name>
</gene>
<dbReference type="InterPro" id="IPR001387">
    <property type="entry name" value="Cro/C1-type_HTH"/>
</dbReference>
<dbReference type="PRINTS" id="PR00046">
    <property type="entry name" value="SIGMA70FCT"/>
</dbReference>
<keyword evidence="4 7" id="KW-0731">Sigma factor</keyword>
<dbReference type="InterPro" id="IPR007627">
    <property type="entry name" value="RNA_pol_sigma70_r2"/>
</dbReference>
<dbReference type="InterPro" id="IPR014284">
    <property type="entry name" value="RNA_pol_sigma-70_dom"/>
</dbReference>
<keyword evidence="2" id="KW-0749">Sporulation</keyword>
<evidence type="ECO:0000256" key="4">
    <source>
        <dbReference type="ARBA" id="ARBA00023082"/>
    </source>
</evidence>
<evidence type="ECO:0000313" key="9">
    <source>
        <dbReference type="EMBL" id="HIV85895.1"/>
    </source>
</evidence>
<reference evidence="9" key="2">
    <citation type="submission" date="2021-04" db="EMBL/GenBank/DDBJ databases">
        <authorList>
            <person name="Gilroy R."/>
        </authorList>
    </citation>
    <scope>NUCLEOTIDE SEQUENCE</scope>
    <source>
        <strain evidence="9">5790</strain>
    </source>
</reference>
<keyword evidence="3 7" id="KW-0805">Transcription regulation</keyword>
<evidence type="ECO:0000256" key="3">
    <source>
        <dbReference type="ARBA" id="ARBA00023015"/>
    </source>
</evidence>
<dbReference type="SUPFAM" id="SSF88946">
    <property type="entry name" value="Sigma2 domain of RNA polymerase sigma factors"/>
    <property type="match status" value="1"/>
</dbReference>
<dbReference type="InterPro" id="IPR014209">
    <property type="entry name" value="RNA_pol_sigma-K"/>
</dbReference>
<dbReference type="GO" id="GO:0003677">
    <property type="term" value="F:DNA binding"/>
    <property type="evidence" value="ECO:0007669"/>
    <property type="project" value="UniProtKB-KW"/>
</dbReference>
<dbReference type="GO" id="GO:0016987">
    <property type="term" value="F:sigma factor activity"/>
    <property type="evidence" value="ECO:0007669"/>
    <property type="project" value="UniProtKB-KW"/>
</dbReference>
<evidence type="ECO:0000313" key="10">
    <source>
        <dbReference type="Proteomes" id="UP000824162"/>
    </source>
</evidence>
<dbReference type="InterPro" id="IPR050813">
    <property type="entry name" value="Sigma-70_Factor"/>
</dbReference>
<name>A0A9D1PQP2_9FIRM</name>
<comment type="function">
    <text evidence="7">Sigma factors are initiation factors that promote the attachment of RNA polymerase to specific initiation sites and are then released.</text>
</comment>
<dbReference type="GO" id="GO:0030435">
    <property type="term" value="P:sporulation resulting in formation of a cellular spore"/>
    <property type="evidence" value="ECO:0007669"/>
    <property type="project" value="UniProtKB-KW"/>
</dbReference>
<dbReference type="PANTHER" id="PTHR30376:SF3">
    <property type="entry name" value="RNA POLYMERASE SIGMA FACTOR RPOH"/>
    <property type="match status" value="1"/>
</dbReference>
<evidence type="ECO:0000259" key="8">
    <source>
        <dbReference type="PROSITE" id="PS50943"/>
    </source>
</evidence>
<dbReference type="PIRSF" id="PIRSF000770">
    <property type="entry name" value="RNA_pol_sigma-SigE/K"/>
    <property type="match status" value="1"/>
</dbReference>
<dbReference type="SUPFAM" id="SSF88659">
    <property type="entry name" value="Sigma3 and sigma4 domains of RNA polymerase sigma factors"/>
    <property type="match status" value="1"/>
</dbReference>
<dbReference type="NCBIfam" id="NF004471">
    <property type="entry name" value="PRK05803.1"/>
    <property type="match status" value="1"/>
</dbReference>
<dbReference type="InterPro" id="IPR013325">
    <property type="entry name" value="RNA_pol_sigma_r2"/>
</dbReference>
<evidence type="ECO:0000256" key="2">
    <source>
        <dbReference type="ARBA" id="ARBA00022969"/>
    </source>
</evidence>
<reference evidence="9" key="1">
    <citation type="journal article" date="2021" name="PeerJ">
        <title>Extensive microbial diversity within the chicken gut microbiome revealed by metagenomics and culture.</title>
        <authorList>
            <person name="Gilroy R."/>
            <person name="Ravi A."/>
            <person name="Getino M."/>
            <person name="Pursley I."/>
            <person name="Horton D.L."/>
            <person name="Alikhan N.F."/>
            <person name="Baker D."/>
            <person name="Gharbi K."/>
            <person name="Hall N."/>
            <person name="Watson M."/>
            <person name="Adriaenssens E.M."/>
            <person name="Foster-Nyarko E."/>
            <person name="Jarju S."/>
            <person name="Secka A."/>
            <person name="Antonio M."/>
            <person name="Oren A."/>
            <person name="Chaudhuri R.R."/>
            <person name="La Ragione R."/>
            <person name="Hildebrand F."/>
            <person name="Pallen M.J."/>
        </authorList>
    </citation>
    <scope>NUCLEOTIDE SEQUENCE</scope>
    <source>
        <strain evidence="9">5790</strain>
    </source>
</reference>
<feature type="domain" description="HTH cro/C1-type" evidence="8">
    <location>
        <begin position="198"/>
        <end position="219"/>
    </location>
</feature>
<dbReference type="CDD" id="cd06171">
    <property type="entry name" value="Sigma70_r4"/>
    <property type="match status" value="1"/>
</dbReference>
<dbReference type="NCBIfam" id="TIGR02937">
    <property type="entry name" value="sigma70-ECF"/>
    <property type="match status" value="1"/>
</dbReference>
<dbReference type="PROSITE" id="PS00716">
    <property type="entry name" value="SIGMA70_2"/>
    <property type="match status" value="1"/>
</dbReference>
<dbReference type="InterPro" id="IPR007630">
    <property type="entry name" value="RNA_pol_sigma70_r4"/>
</dbReference>
<accession>A0A9D1PQP2</accession>
<evidence type="ECO:0000256" key="5">
    <source>
        <dbReference type="ARBA" id="ARBA00023125"/>
    </source>
</evidence>
<dbReference type="PROSITE" id="PS00715">
    <property type="entry name" value="SIGMA70_1"/>
    <property type="match status" value="1"/>
</dbReference>
<dbReference type="InterPro" id="IPR036388">
    <property type="entry name" value="WH-like_DNA-bd_sf"/>
</dbReference>
<dbReference type="GO" id="GO:0006352">
    <property type="term" value="P:DNA-templated transcription initiation"/>
    <property type="evidence" value="ECO:0007669"/>
    <property type="project" value="InterPro"/>
</dbReference>
<dbReference type="PROSITE" id="PS50943">
    <property type="entry name" value="HTH_CROC1"/>
    <property type="match status" value="1"/>
</dbReference>
<dbReference type="Gene3D" id="1.20.120.1810">
    <property type="match status" value="1"/>
</dbReference>
<dbReference type="InterPro" id="IPR000943">
    <property type="entry name" value="RNA_pol_sigma70"/>
</dbReference>
<comment type="similarity">
    <text evidence="1 7">Belongs to the sigma-70 factor family.</text>
</comment>
<dbReference type="EMBL" id="DXIJ01000074">
    <property type="protein sequence ID" value="HIV85895.1"/>
    <property type="molecule type" value="Genomic_DNA"/>
</dbReference>
<keyword evidence="6 7" id="KW-0804">Transcription</keyword>
<protein>
    <recommendedName>
        <fullName evidence="7">RNA polymerase sigma factor</fullName>
    </recommendedName>
</protein>
<evidence type="ECO:0000256" key="1">
    <source>
        <dbReference type="ARBA" id="ARBA00007788"/>
    </source>
</evidence>
<sequence>MLAFLNSVLRSLTLLVSYISNQNTFPKPLSREEEAECVRLMAEGDEAAKNKLIEHNLRLVAHIAKKYAGAAKCMSDNEDILSIGTIGLIKGINSYDASKGTRLATYAARCVENEILMTLRAKKKSRNDVSLNDAIGTDKEGNAIMLMDVLENDECDIFDEIQNNDSVKRLYNNIREKLTDRERRIIMLRYGLADGKCLTQREIAQKLGISRSYISRIEKKAISKLGDGIKE</sequence>
<dbReference type="Pfam" id="PF04542">
    <property type="entry name" value="Sigma70_r2"/>
    <property type="match status" value="1"/>
</dbReference>
<evidence type="ECO:0000256" key="6">
    <source>
        <dbReference type="ARBA" id="ARBA00023163"/>
    </source>
</evidence>
<organism evidence="9 10">
    <name type="scientific">Candidatus Monoglobus merdigallinarum</name>
    <dbReference type="NCBI Taxonomy" id="2838698"/>
    <lineage>
        <taxon>Bacteria</taxon>
        <taxon>Bacillati</taxon>
        <taxon>Bacillota</taxon>
        <taxon>Clostridia</taxon>
        <taxon>Monoglobales</taxon>
        <taxon>Monoglobaceae</taxon>
        <taxon>Monoglobus</taxon>
    </lineage>
</organism>
<keyword evidence="5 7" id="KW-0238">DNA-binding</keyword>
<dbReference type="InterPro" id="IPR013324">
    <property type="entry name" value="RNA_pol_sigma_r3/r4-like"/>
</dbReference>
<dbReference type="PANTHER" id="PTHR30376">
    <property type="entry name" value="SIGMA FACTOR RPOH HEAT SHOCK RELATED"/>
    <property type="match status" value="1"/>
</dbReference>
<evidence type="ECO:0000256" key="7">
    <source>
        <dbReference type="RuleBase" id="RU362124"/>
    </source>
</evidence>
<dbReference type="Pfam" id="PF04545">
    <property type="entry name" value="Sigma70_r4"/>
    <property type="match status" value="1"/>
</dbReference>
<comment type="caution">
    <text evidence="9">The sequence shown here is derived from an EMBL/GenBank/DDBJ whole genome shotgun (WGS) entry which is preliminary data.</text>
</comment>
<proteinExistence type="inferred from homology"/>
<dbReference type="Proteomes" id="UP000824162">
    <property type="component" value="Unassembled WGS sequence"/>
</dbReference>
<dbReference type="NCBIfam" id="TIGR02846">
    <property type="entry name" value="spore_sigmaK"/>
    <property type="match status" value="1"/>
</dbReference>